<reference evidence="1 2" key="1">
    <citation type="submission" date="2018-01" db="EMBL/GenBank/DDBJ databases">
        <title>G. obscuriglobus.</title>
        <authorList>
            <person name="Franke J."/>
            <person name="Blomberg W."/>
            <person name="Selmecki A."/>
        </authorList>
    </citation>
    <scope>NUCLEOTIDE SEQUENCE [LARGE SCALE GENOMIC DNA]</scope>
    <source>
        <strain evidence="1 2">DSM 5831</strain>
    </source>
</reference>
<dbReference type="KEGG" id="gog:C1280_27570"/>
<evidence type="ECO:0000313" key="1">
    <source>
        <dbReference type="EMBL" id="AWM40380.1"/>
    </source>
</evidence>
<keyword evidence="2" id="KW-1185">Reference proteome</keyword>
<sequence>MGRTAHPVMAVQVSCSFGTQRRDRMDEPPTRVSPEVERLGRCDECGAVKTLMDMAHRAAQRGHQYSRPDSFVIVCEPCGYVERISDSALYYATVVAIRVLRAAEIVPAEPGAAPDTAR</sequence>
<name>A0A2Z3HG46_9BACT</name>
<protein>
    <submittedName>
        <fullName evidence="1">Uncharacterized protein</fullName>
    </submittedName>
</protein>
<proteinExistence type="predicted"/>
<accession>A0A2Z3HG46</accession>
<gene>
    <name evidence="1" type="ORF">C1280_27570</name>
</gene>
<dbReference type="Proteomes" id="UP000245802">
    <property type="component" value="Chromosome"/>
</dbReference>
<organism evidence="1 2">
    <name type="scientific">Gemmata obscuriglobus</name>
    <dbReference type="NCBI Taxonomy" id="114"/>
    <lineage>
        <taxon>Bacteria</taxon>
        <taxon>Pseudomonadati</taxon>
        <taxon>Planctomycetota</taxon>
        <taxon>Planctomycetia</taxon>
        <taxon>Gemmatales</taxon>
        <taxon>Gemmataceae</taxon>
        <taxon>Gemmata</taxon>
    </lineage>
</organism>
<evidence type="ECO:0000313" key="2">
    <source>
        <dbReference type="Proteomes" id="UP000245802"/>
    </source>
</evidence>
<dbReference type="EMBL" id="CP025958">
    <property type="protein sequence ID" value="AWM40380.1"/>
    <property type="molecule type" value="Genomic_DNA"/>
</dbReference>
<dbReference type="AlphaFoldDB" id="A0A2Z3HG46"/>